<name>A0A6J8EY31_MYTCO</name>
<proteinExistence type="predicted"/>
<reference evidence="1 2" key="1">
    <citation type="submission" date="2020-06" db="EMBL/GenBank/DDBJ databases">
        <authorList>
            <person name="Li R."/>
            <person name="Bekaert M."/>
        </authorList>
    </citation>
    <scope>NUCLEOTIDE SEQUENCE [LARGE SCALE GENOMIC DNA]</scope>
    <source>
        <strain evidence="2">wild</strain>
    </source>
</reference>
<organism evidence="1 2">
    <name type="scientific">Mytilus coruscus</name>
    <name type="common">Sea mussel</name>
    <dbReference type="NCBI Taxonomy" id="42192"/>
    <lineage>
        <taxon>Eukaryota</taxon>
        <taxon>Metazoa</taxon>
        <taxon>Spiralia</taxon>
        <taxon>Lophotrochozoa</taxon>
        <taxon>Mollusca</taxon>
        <taxon>Bivalvia</taxon>
        <taxon>Autobranchia</taxon>
        <taxon>Pteriomorphia</taxon>
        <taxon>Mytilida</taxon>
        <taxon>Mytiloidea</taxon>
        <taxon>Mytilidae</taxon>
        <taxon>Mytilinae</taxon>
        <taxon>Mytilus</taxon>
    </lineage>
</organism>
<gene>
    <name evidence="1" type="ORF">MCOR_56054</name>
</gene>
<evidence type="ECO:0000313" key="1">
    <source>
        <dbReference type="EMBL" id="CAC5424121.1"/>
    </source>
</evidence>
<accession>A0A6J8EY31</accession>
<dbReference type="EMBL" id="CACVKT020009961">
    <property type="protein sequence ID" value="CAC5424121.1"/>
    <property type="molecule type" value="Genomic_DNA"/>
</dbReference>
<keyword evidence="2" id="KW-1185">Reference proteome</keyword>
<dbReference type="AlphaFoldDB" id="A0A6J8EY31"/>
<sequence>MTHEFNVFFLFVNFADWTVQKLEEEKIDQTTRPVIPITQDLWALDFHNDLQTGTINSVTKAKDVASDLWRQHSSDYDTKRAVQTVSSEPGTGHTLKRSRQINETEYHYRKRIMAANQETHITDNGKLYFLFIKLKKKVIVGKRIKMHASIK</sequence>
<protein>
    <submittedName>
        <fullName evidence="1">Uncharacterized protein</fullName>
    </submittedName>
</protein>
<evidence type="ECO:0000313" key="2">
    <source>
        <dbReference type="Proteomes" id="UP000507470"/>
    </source>
</evidence>
<dbReference type="Proteomes" id="UP000507470">
    <property type="component" value="Unassembled WGS sequence"/>
</dbReference>